<dbReference type="InterPro" id="IPR029058">
    <property type="entry name" value="AB_hydrolase_fold"/>
</dbReference>
<name>A0ABU1N309_9CAUL</name>
<accession>A0ABU1N309</accession>
<proteinExistence type="predicted"/>
<evidence type="ECO:0000313" key="2">
    <source>
        <dbReference type="EMBL" id="MDR6532840.1"/>
    </source>
</evidence>
<evidence type="ECO:0000259" key="1">
    <source>
        <dbReference type="Pfam" id="PF00975"/>
    </source>
</evidence>
<keyword evidence="3" id="KW-1185">Reference proteome</keyword>
<sequence length="205" mass="21877">MIVIIDGTGPDNDQEYAKEMGNSFPSQIAKQVVGSTYFRGPSLTGKEVSSIADRAVGAAQGAGPVILVGYSRGGCTAIIAAKRLKAQGKRVKAMFLFDAVDMQTSELGLSQTIPDNVDFVAHARTARDLAFWIRNPVKSRFYFYNTGRWLDGDGVLEEKKFTGTHGAAGGVPWADVVGDRACSLAVADWMTGQLKANGVDVTLKA</sequence>
<dbReference type="SUPFAM" id="SSF53474">
    <property type="entry name" value="alpha/beta-Hydrolases"/>
    <property type="match status" value="1"/>
</dbReference>
<dbReference type="Proteomes" id="UP001262754">
    <property type="component" value="Unassembled WGS sequence"/>
</dbReference>
<protein>
    <submittedName>
        <fullName evidence="2">Pimeloyl-ACP methyl ester carboxylesterase</fullName>
    </submittedName>
</protein>
<organism evidence="2 3">
    <name type="scientific">Caulobacter rhizosphaerae</name>
    <dbReference type="NCBI Taxonomy" id="2010972"/>
    <lineage>
        <taxon>Bacteria</taxon>
        <taxon>Pseudomonadati</taxon>
        <taxon>Pseudomonadota</taxon>
        <taxon>Alphaproteobacteria</taxon>
        <taxon>Caulobacterales</taxon>
        <taxon>Caulobacteraceae</taxon>
        <taxon>Caulobacter</taxon>
    </lineage>
</organism>
<dbReference type="EMBL" id="JAVDRL010000010">
    <property type="protein sequence ID" value="MDR6532840.1"/>
    <property type="molecule type" value="Genomic_DNA"/>
</dbReference>
<evidence type="ECO:0000313" key="3">
    <source>
        <dbReference type="Proteomes" id="UP001262754"/>
    </source>
</evidence>
<comment type="caution">
    <text evidence="2">The sequence shown here is derived from an EMBL/GenBank/DDBJ whole genome shotgun (WGS) entry which is preliminary data.</text>
</comment>
<dbReference type="Gene3D" id="3.40.50.1820">
    <property type="entry name" value="alpha/beta hydrolase"/>
    <property type="match status" value="1"/>
</dbReference>
<dbReference type="InterPro" id="IPR001031">
    <property type="entry name" value="Thioesterase"/>
</dbReference>
<gene>
    <name evidence="2" type="ORF">J2800_003600</name>
</gene>
<dbReference type="RefSeq" id="WP_056750394.1">
    <property type="nucleotide sequence ID" value="NZ_BMLD01000002.1"/>
</dbReference>
<dbReference type="Pfam" id="PF00975">
    <property type="entry name" value="Thioesterase"/>
    <property type="match status" value="1"/>
</dbReference>
<feature type="domain" description="Thioesterase" evidence="1">
    <location>
        <begin position="57"/>
        <end position="112"/>
    </location>
</feature>
<reference evidence="2 3" key="1">
    <citation type="submission" date="2023-07" db="EMBL/GenBank/DDBJ databases">
        <title>Sorghum-associated microbial communities from plants grown in Nebraska, USA.</title>
        <authorList>
            <person name="Schachtman D."/>
        </authorList>
    </citation>
    <scope>NUCLEOTIDE SEQUENCE [LARGE SCALE GENOMIC DNA]</scope>
    <source>
        <strain evidence="2 3">DS2154</strain>
    </source>
</reference>